<keyword evidence="2" id="KW-0413">Isomerase</keyword>
<evidence type="ECO:0000313" key="5">
    <source>
        <dbReference type="Proteomes" id="UP000727993"/>
    </source>
</evidence>
<dbReference type="AlphaFoldDB" id="A0A936NF83"/>
<reference evidence="4 5" key="1">
    <citation type="submission" date="2020-10" db="EMBL/GenBank/DDBJ databases">
        <title>Connecting structure to function with the recovery of over 1000 high-quality activated sludge metagenome-assembled genomes encoding full-length rRNA genes using long-read sequencing.</title>
        <authorList>
            <person name="Singleton C.M."/>
            <person name="Petriglieri F."/>
            <person name="Kristensen J.M."/>
            <person name="Kirkegaard R.H."/>
            <person name="Michaelsen T.Y."/>
            <person name="Andersen M.H."/>
            <person name="Karst S.M."/>
            <person name="Dueholm M.S."/>
            <person name="Nielsen P.H."/>
            <person name="Albertsen M."/>
        </authorList>
    </citation>
    <scope>NUCLEOTIDE SEQUENCE [LARGE SCALE GENOMIC DNA]</scope>
    <source>
        <strain evidence="4">Lyne_18-Q3-R50-59_MAXAC.006</strain>
    </source>
</reference>
<accession>A0A936NF83</accession>
<dbReference type="GO" id="GO:0004347">
    <property type="term" value="F:glucose-6-phosphate isomerase activity"/>
    <property type="evidence" value="ECO:0007669"/>
    <property type="project" value="InterPro"/>
</dbReference>
<comment type="caution">
    <text evidence="4">The sequence shown here is derived from an EMBL/GenBank/DDBJ whole genome shotgun (WGS) entry which is preliminary data.</text>
</comment>
<dbReference type="GO" id="GO:1901135">
    <property type="term" value="P:carbohydrate derivative metabolic process"/>
    <property type="evidence" value="ECO:0007669"/>
    <property type="project" value="InterPro"/>
</dbReference>
<evidence type="ECO:0000313" key="4">
    <source>
        <dbReference type="EMBL" id="MBK9298606.1"/>
    </source>
</evidence>
<dbReference type="InterPro" id="IPR019490">
    <property type="entry name" value="Glu6P/Mann6P_isomerase_C"/>
</dbReference>
<dbReference type="PROSITE" id="PS51464">
    <property type="entry name" value="SIS"/>
    <property type="match status" value="1"/>
</dbReference>
<dbReference type="CDD" id="cd05637">
    <property type="entry name" value="SIS_PGI_PMI_2"/>
    <property type="match status" value="1"/>
</dbReference>
<feature type="domain" description="SIS" evidence="3">
    <location>
        <begin position="34"/>
        <end position="189"/>
    </location>
</feature>
<evidence type="ECO:0000259" key="3">
    <source>
        <dbReference type="PROSITE" id="PS51464"/>
    </source>
</evidence>
<evidence type="ECO:0000256" key="2">
    <source>
        <dbReference type="ARBA" id="ARBA00023235"/>
    </source>
</evidence>
<evidence type="ECO:0000256" key="1">
    <source>
        <dbReference type="ARBA" id="ARBA00010523"/>
    </source>
</evidence>
<protein>
    <submittedName>
        <fullName evidence="4">SIS domain-containing protein</fullName>
    </submittedName>
</protein>
<dbReference type="InterPro" id="IPR001347">
    <property type="entry name" value="SIS_dom"/>
</dbReference>
<dbReference type="Proteomes" id="UP000727993">
    <property type="component" value="Unassembled WGS sequence"/>
</dbReference>
<dbReference type="GO" id="GO:0004476">
    <property type="term" value="F:mannose-6-phosphate isomerase activity"/>
    <property type="evidence" value="ECO:0007669"/>
    <property type="project" value="InterPro"/>
</dbReference>
<name>A0A936NF83_9ACTN</name>
<dbReference type="GO" id="GO:0005975">
    <property type="term" value="P:carbohydrate metabolic process"/>
    <property type="evidence" value="ECO:0007669"/>
    <property type="project" value="InterPro"/>
</dbReference>
<gene>
    <name evidence="4" type="ORF">IPN02_17630</name>
</gene>
<organism evidence="4 5">
    <name type="scientific">Candidatus Neomicrothrix subdominans</name>
    <dbReference type="NCBI Taxonomy" id="2954438"/>
    <lineage>
        <taxon>Bacteria</taxon>
        <taxon>Bacillati</taxon>
        <taxon>Actinomycetota</taxon>
        <taxon>Acidimicrobiia</taxon>
        <taxon>Acidimicrobiales</taxon>
        <taxon>Microthrixaceae</taxon>
        <taxon>Candidatus Neomicrothrix</taxon>
    </lineage>
</organism>
<comment type="similarity">
    <text evidence="1">Belongs to the PGI/PMI family.</text>
</comment>
<dbReference type="GO" id="GO:0097367">
    <property type="term" value="F:carbohydrate derivative binding"/>
    <property type="evidence" value="ECO:0007669"/>
    <property type="project" value="InterPro"/>
</dbReference>
<proteinExistence type="inferred from homology"/>
<dbReference type="SUPFAM" id="SSF53697">
    <property type="entry name" value="SIS domain"/>
    <property type="match status" value="1"/>
</dbReference>
<dbReference type="Gene3D" id="3.40.50.10490">
    <property type="entry name" value="Glucose-6-phosphate isomerase like protein, domain 1"/>
    <property type="match status" value="2"/>
</dbReference>
<sequence length="351" mass="36265">MSSPDALVLDTVGMFDAAFGLPDQMAAAVEIASAVDGLPDASKITSLLMVGMGGSGISGDVVSLVATDHGRVPIDVSRHYELPAYVGPNTLVMAVSFSGGTEETVVATEAAIAAGAPVVAVTTGGRLGEMVSAAGGAVCGLPDGIPLPRAAIGAVGLAPIVLATRMGLMDHTAGAVDSAIEAAATRLEANAGFTQGTVNDARTLARRIERTQPIIYGGGRVGELAAYRWKAQVNENAKAPAYWGSVPEVCHNEICAWGQHGDVTRQVNSMVYLRHDGEHPNVARRFDFLAQITAEVVAEIFEVRAKGDSALARFYDLAAFGDLVSLWMAVEAGVDPGPIPAIADLKAYLAN</sequence>
<dbReference type="InterPro" id="IPR046348">
    <property type="entry name" value="SIS_dom_sf"/>
</dbReference>
<dbReference type="Pfam" id="PF10432">
    <property type="entry name" value="bact-PGI_C"/>
    <property type="match status" value="1"/>
</dbReference>
<dbReference type="EMBL" id="JADJZA010000010">
    <property type="protein sequence ID" value="MBK9298606.1"/>
    <property type="molecule type" value="Genomic_DNA"/>
</dbReference>